<dbReference type="GO" id="GO:0006564">
    <property type="term" value="P:L-serine biosynthetic process"/>
    <property type="evidence" value="ECO:0007669"/>
    <property type="project" value="UniProtKB-KW"/>
</dbReference>
<evidence type="ECO:0000256" key="8">
    <source>
        <dbReference type="ARBA" id="ARBA00022842"/>
    </source>
</evidence>
<comment type="catalytic activity">
    <reaction evidence="12">
        <text>O-phospho-D-serine + H2O = D-serine + phosphate</text>
        <dbReference type="Rhea" id="RHEA:24873"/>
        <dbReference type="ChEBI" id="CHEBI:15377"/>
        <dbReference type="ChEBI" id="CHEBI:35247"/>
        <dbReference type="ChEBI" id="CHEBI:43474"/>
        <dbReference type="ChEBI" id="CHEBI:58680"/>
        <dbReference type="EC" id="3.1.3.3"/>
    </reaction>
</comment>
<dbReference type="EC" id="3.1.3.3" evidence="4"/>
<dbReference type="InterPro" id="IPR036412">
    <property type="entry name" value="HAD-like_sf"/>
</dbReference>
<dbReference type="Pfam" id="PF12710">
    <property type="entry name" value="HAD"/>
    <property type="match status" value="1"/>
</dbReference>
<keyword evidence="5" id="KW-0028">Amino-acid biosynthesis</keyword>
<evidence type="ECO:0000256" key="9">
    <source>
        <dbReference type="ARBA" id="ARBA00023299"/>
    </source>
</evidence>
<evidence type="ECO:0000256" key="7">
    <source>
        <dbReference type="ARBA" id="ARBA00022801"/>
    </source>
</evidence>
<evidence type="ECO:0000256" key="5">
    <source>
        <dbReference type="ARBA" id="ARBA00022605"/>
    </source>
</evidence>
<reference evidence="14 15" key="1">
    <citation type="journal article" date="2014" name="Int. J. Syst. Evol. Microbiol.">
        <title>Complete genome sequence of Corynebacterium casei LMG S-19264T (=DSM 44701T), isolated from a smear-ripened cheese.</title>
        <authorList>
            <consortium name="US DOE Joint Genome Institute (JGI-PGF)"/>
            <person name="Walter F."/>
            <person name="Albersmeier A."/>
            <person name="Kalinowski J."/>
            <person name="Ruckert C."/>
        </authorList>
    </citation>
    <scope>NUCLEOTIDE SEQUENCE [LARGE SCALE GENOMIC DNA]</scope>
    <source>
        <strain evidence="14 15">CGMCC 1.12976</strain>
    </source>
</reference>
<evidence type="ECO:0000256" key="2">
    <source>
        <dbReference type="ARBA" id="ARBA00005135"/>
    </source>
</evidence>
<organism evidence="14 15">
    <name type="scientific">Subtercola lobariae</name>
    <dbReference type="NCBI Taxonomy" id="1588641"/>
    <lineage>
        <taxon>Bacteria</taxon>
        <taxon>Bacillati</taxon>
        <taxon>Actinomycetota</taxon>
        <taxon>Actinomycetes</taxon>
        <taxon>Micrococcales</taxon>
        <taxon>Microbacteriaceae</taxon>
        <taxon>Subtercola</taxon>
    </lineage>
</organism>
<evidence type="ECO:0000256" key="11">
    <source>
        <dbReference type="ARBA" id="ARBA00048138"/>
    </source>
</evidence>
<dbReference type="SFLD" id="SFLDS00003">
    <property type="entry name" value="Haloacid_Dehalogenase"/>
    <property type="match status" value="1"/>
</dbReference>
<comment type="cofactor">
    <cofactor evidence="1">
        <name>Mg(2+)</name>
        <dbReference type="ChEBI" id="CHEBI:18420"/>
    </cofactor>
</comment>
<dbReference type="CDD" id="cd07500">
    <property type="entry name" value="HAD_PSP"/>
    <property type="match status" value="1"/>
</dbReference>
<dbReference type="SUPFAM" id="SSF56784">
    <property type="entry name" value="HAD-like"/>
    <property type="match status" value="1"/>
</dbReference>
<dbReference type="InterPro" id="IPR004469">
    <property type="entry name" value="PSP"/>
</dbReference>
<feature type="active site" description="Proton donor" evidence="13">
    <location>
        <position position="13"/>
    </location>
</feature>
<dbReference type="InterPro" id="IPR023214">
    <property type="entry name" value="HAD_sf"/>
</dbReference>
<dbReference type="Gene3D" id="3.40.50.1000">
    <property type="entry name" value="HAD superfamily/HAD-like"/>
    <property type="match status" value="1"/>
</dbReference>
<dbReference type="NCBIfam" id="TIGR00338">
    <property type="entry name" value="serB"/>
    <property type="match status" value="1"/>
</dbReference>
<name>A0A917BA69_9MICO</name>
<dbReference type="PANTHER" id="PTHR43344:SF2">
    <property type="entry name" value="PHOSPHOSERINE PHOSPHATASE"/>
    <property type="match status" value="1"/>
</dbReference>
<evidence type="ECO:0000313" key="15">
    <source>
        <dbReference type="Proteomes" id="UP000598775"/>
    </source>
</evidence>
<dbReference type="PANTHER" id="PTHR43344">
    <property type="entry name" value="PHOSPHOSERINE PHOSPHATASE"/>
    <property type="match status" value="1"/>
</dbReference>
<keyword evidence="15" id="KW-1185">Reference proteome</keyword>
<dbReference type="EMBL" id="BMGP01000005">
    <property type="protein sequence ID" value="GGF32359.1"/>
    <property type="molecule type" value="Genomic_DNA"/>
</dbReference>
<dbReference type="RefSeq" id="WP_188679137.1">
    <property type="nucleotide sequence ID" value="NZ_BMGP01000005.1"/>
</dbReference>
<evidence type="ECO:0000256" key="13">
    <source>
        <dbReference type="PIRSR" id="PIRSR604469-1"/>
    </source>
</evidence>
<keyword evidence="7" id="KW-0378">Hydrolase</keyword>
<dbReference type="InterPro" id="IPR050582">
    <property type="entry name" value="HAD-like_SerB"/>
</dbReference>
<comment type="pathway">
    <text evidence="2">Amino-acid biosynthesis; L-serine biosynthesis; L-serine from 3-phospho-D-glycerate: step 3/3.</text>
</comment>
<evidence type="ECO:0000256" key="1">
    <source>
        <dbReference type="ARBA" id="ARBA00001946"/>
    </source>
</evidence>
<dbReference type="AlphaFoldDB" id="A0A917BA69"/>
<keyword evidence="6" id="KW-0479">Metal-binding</keyword>
<proteinExistence type="inferred from homology"/>
<gene>
    <name evidence="14" type="ORF">GCM10011399_26910</name>
</gene>
<feature type="active site" description="Nucleophile" evidence="13">
    <location>
        <position position="11"/>
    </location>
</feature>
<comment type="catalytic activity">
    <reaction evidence="11">
        <text>O-phospho-L-serine + H2O = L-serine + phosphate</text>
        <dbReference type="Rhea" id="RHEA:21208"/>
        <dbReference type="ChEBI" id="CHEBI:15377"/>
        <dbReference type="ChEBI" id="CHEBI:33384"/>
        <dbReference type="ChEBI" id="CHEBI:43474"/>
        <dbReference type="ChEBI" id="CHEBI:57524"/>
        <dbReference type="EC" id="3.1.3.3"/>
    </reaction>
</comment>
<evidence type="ECO:0000256" key="4">
    <source>
        <dbReference type="ARBA" id="ARBA00012640"/>
    </source>
</evidence>
<dbReference type="SFLD" id="SFLDF00029">
    <property type="entry name" value="phosphoserine_phosphatase"/>
    <property type="match status" value="1"/>
</dbReference>
<comment type="similarity">
    <text evidence="3">Belongs to the HAD-like hydrolase superfamily. SerB family.</text>
</comment>
<evidence type="ECO:0000256" key="3">
    <source>
        <dbReference type="ARBA" id="ARBA00009184"/>
    </source>
</evidence>
<keyword evidence="9" id="KW-0718">Serine biosynthesis</keyword>
<keyword evidence="8" id="KW-0460">Magnesium</keyword>
<evidence type="ECO:0000256" key="6">
    <source>
        <dbReference type="ARBA" id="ARBA00022723"/>
    </source>
</evidence>
<evidence type="ECO:0000313" key="14">
    <source>
        <dbReference type="EMBL" id="GGF32359.1"/>
    </source>
</evidence>
<dbReference type="Proteomes" id="UP000598775">
    <property type="component" value="Unassembled WGS sequence"/>
</dbReference>
<evidence type="ECO:0000256" key="12">
    <source>
        <dbReference type="ARBA" id="ARBA00048523"/>
    </source>
</evidence>
<accession>A0A917BA69</accession>
<dbReference type="NCBIfam" id="TIGR01488">
    <property type="entry name" value="HAD-SF-IB"/>
    <property type="match status" value="1"/>
</dbReference>
<comment type="caution">
    <text evidence="14">The sequence shown here is derived from an EMBL/GenBank/DDBJ whole genome shotgun (WGS) entry which is preliminary data.</text>
</comment>
<dbReference type="GO" id="GO:0005737">
    <property type="term" value="C:cytoplasm"/>
    <property type="evidence" value="ECO:0007669"/>
    <property type="project" value="TreeGrafter"/>
</dbReference>
<dbReference type="GO" id="GO:0000287">
    <property type="term" value="F:magnesium ion binding"/>
    <property type="evidence" value="ECO:0007669"/>
    <property type="project" value="TreeGrafter"/>
</dbReference>
<evidence type="ECO:0000256" key="10">
    <source>
        <dbReference type="ARBA" id="ARBA00031693"/>
    </source>
</evidence>
<dbReference type="GO" id="GO:0036424">
    <property type="term" value="F:L-phosphoserine phosphatase activity"/>
    <property type="evidence" value="ECO:0007669"/>
    <property type="project" value="InterPro"/>
</dbReference>
<sequence length="214" mass="22673">MIHPRFLVVLDVDSTLIENEVIEMLAECAGSLSHVAEITERAMSGELDFEQSLRARVATLAGLPTSCFAEVAAGIRVTQGVPELVAGLHATGSRIGVVSGGFHELLDALAEDLELDHWHANRLDVTDGKLTGRVRGPIVDAQAKADALVEWARVAAVPLAQTVAVGDGANDLLMMQEAGLAVAFNARPVVRQQAHVAIDTHDLSQLLPLLGLRG</sequence>
<protein>
    <recommendedName>
        <fullName evidence="4">phosphoserine phosphatase</fullName>
        <ecNumber evidence="4">3.1.3.3</ecNumber>
    </recommendedName>
    <alternativeName>
        <fullName evidence="10">O-phosphoserine phosphohydrolase</fullName>
    </alternativeName>
</protein>
<dbReference type="SFLD" id="SFLDG01136">
    <property type="entry name" value="C1.6:_Phosphoserine_Phosphatas"/>
    <property type="match status" value="1"/>
</dbReference>
<dbReference type="SFLD" id="SFLDG01137">
    <property type="entry name" value="C1.6.1:_Phosphoserine_Phosphat"/>
    <property type="match status" value="1"/>
</dbReference>